<dbReference type="SUPFAM" id="SSF57567">
    <property type="entry name" value="Serine protease inhibitors"/>
    <property type="match status" value="5"/>
</dbReference>
<feature type="domain" description="MAM" evidence="24">
    <location>
        <begin position="310"/>
        <end position="469"/>
    </location>
</feature>
<keyword evidence="8" id="KW-0245">EGF-like domain</keyword>
<dbReference type="PROSITE" id="PS00817">
    <property type="entry name" value="EPO_TPO"/>
    <property type="match status" value="1"/>
</dbReference>
<keyword evidence="12" id="KW-0677">Repeat</keyword>
<dbReference type="PROSITE" id="PS00740">
    <property type="entry name" value="MAM_1"/>
    <property type="match status" value="1"/>
</dbReference>
<dbReference type="SMART" id="SM00137">
    <property type="entry name" value="MAM"/>
    <property type="match status" value="3"/>
</dbReference>
<dbReference type="SUPFAM" id="SSF49899">
    <property type="entry name" value="Concanavalin A-like lectins/glucanases"/>
    <property type="match status" value="3"/>
</dbReference>
<feature type="domain" description="MAM" evidence="24">
    <location>
        <begin position="140"/>
        <end position="305"/>
    </location>
</feature>
<feature type="region of interest" description="Disordered" evidence="22">
    <location>
        <begin position="330"/>
        <end position="351"/>
    </location>
</feature>
<evidence type="ECO:0000256" key="16">
    <source>
        <dbReference type="ARBA" id="ARBA00023136"/>
    </source>
</evidence>
<gene>
    <name evidence="26" type="ORF">SUZIE_179245</name>
</gene>
<dbReference type="InterPro" id="IPR000998">
    <property type="entry name" value="MAM_dom"/>
</dbReference>
<dbReference type="Proteomes" id="UP001166674">
    <property type="component" value="Unassembled WGS sequence"/>
</dbReference>
<feature type="region of interest" description="Disordered" evidence="22">
    <location>
        <begin position="895"/>
        <end position="914"/>
    </location>
</feature>
<feature type="domain" description="VWFD" evidence="25">
    <location>
        <begin position="748"/>
        <end position="921"/>
    </location>
</feature>
<evidence type="ECO:0000256" key="17">
    <source>
        <dbReference type="ARBA" id="ARBA00023157"/>
    </source>
</evidence>
<feature type="domain" description="VWFD" evidence="25">
    <location>
        <begin position="1132"/>
        <end position="1312"/>
    </location>
</feature>
<keyword evidence="7" id="KW-0964">Secreted</keyword>
<evidence type="ECO:0000313" key="27">
    <source>
        <dbReference type="Proteomes" id="UP001166674"/>
    </source>
</evidence>
<organism evidence="26 27">
    <name type="scientific">Sciurus carolinensis</name>
    <name type="common">Eastern gray squirrel</name>
    <dbReference type="NCBI Taxonomy" id="30640"/>
    <lineage>
        <taxon>Eukaryota</taxon>
        <taxon>Metazoa</taxon>
        <taxon>Chordata</taxon>
        <taxon>Craniata</taxon>
        <taxon>Vertebrata</taxon>
        <taxon>Euteleostomi</taxon>
        <taxon>Mammalia</taxon>
        <taxon>Eutheria</taxon>
        <taxon>Euarchontoglires</taxon>
        <taxon>Glires</taxon>
        <taxon>Rodentia</taxon>
        <taxon>Sciuromorpha</taxon>
        <taxon>Sciuridae</taxon>
        <taxon>Sciurinae</taxon>
        <taxon>Sciurini</taxon>
        <taxon>Sciurus</taxon>
    </lineage>
</organism>
<dbReference type="Pfam" id="PF00629">
    <property type="entry name" value="MAM"/>
    <property type="match status" value="2"/>
</dbReference>
<dbReference type="GO" id="GO:0007155">
    <property type="term" value="P:cell adhesion"/>
    <property type="evidence" value="ECO:0007669"/>
    <property type="project" value="UniProtKB-KW"/>
</dbReference>
<reference evidence="26" key="1">
    <citation type="submission" date="2020-03" db="EMBL/GenBank/DDBJ databases">
        <title>Studies in the Genomics of Life Span.</title>
        <authorList>
            <person name="Glass D."/>
        </authorList>
    </citation>
    <scope>NUCLEOTIDE SEQUENCE</scope>
    <source>
        <strain evidence="26">SUZIE</strain>
        <tissue evidence="26">Muscle</tissue>
    </source>
</reference>
<dbReference type="PROSITE" id="PS51233">
    <property type="entry name" value="VWFD"/>
    <property type="match status" value="3"/>
</dbReference>
<evidence type="ECO:0000256" key="1">
    <source>
        <dbReference type="ARBA" id="ARBA00002679"/>
    </source>
</evidence>
<name>A0AA41T614_SCICA</name>
<comment type="function">
    <text evidence="1">Hormone involved in the regulation of erythrocyte proliferation and differentiation and the maintenance of a physiological level of circulating erythrocyte mass. Binds to EPOR leading to EPOR dimerization and JAK2 activation thereby activating specific downstream effectors, including STAT1 and STAT3.</text>
</comment>
<comment type="subcellular location">
    <subcellularLocation>
        <location evidence="2">Cell membrane</location>
        <topology evidence="2">Single-pass type I membrane protein</topology>
    </subcellularLocation>
    <subcellularLocation>
        <location evidence="3">Secreted</location>
    </subcellularLocation>
</comment>
<feature type="region of interest" description="Disordered" evidence="22">
    <location>
        <begin position="1700"/>
        <end position="1733"/>
    </location>
</feature>
<evidence type="ECO:0000256" key="2">
    <source>
        <dbReference type="ARBA" id="ARBA00004251"/>
    </source>
</evidence>
<dbReference type="Pfam" id="PF00094">
    <property type="entry name" value="VWD"/>
    <property type="match status" value="3"/>
</dbReference>
<keyword evidence="14" id="KW-1133">Transmembrane helix</keyword>
<evidence type="ECO:0000256" key="11">
    <source>
        <dbReference type="ARBA" id="ARBA00022729"/>
    </source>
</evidence>
<dbReference type="PROSITE" id="PS50060">
    <property type="entry name" value="MAM_2"/>
    <property type="match status" value="3"/>
</dbReference>
<dbReference type="Pfam" id="PF08742">
    <property type="entry name" value="C8"/>
    <property type="match status" value="3"/>
</dbReference>
<dbReference type="SMART" id="SM00214">
    <property type="entry name" value="VWC"/>
    <property type="match status" value="4"/>
</dbReference>
<dbReference type="SMART" id="SM00216">
    <property type="entry name" value="VWD"/>
    <property type="match status" value="3"/>
</dbReference>
<dbReference type="PANTHER" id="PTHR46160">
    <property type="entry name" value="ALPHA-TECTORIN-RELATED"/>
    <property type="match status" value="1"/>
</dbReference>
<feature type="chain" id="PRO_5041341603" description="Erythropoietin" evidence="23">
    <location>
        <begin position="27"/>
        <end position="2063"/>
    </location>
</feature>
<dbReference type="SMART" id="SM00832">
    <property type="entry name" value="C8"/>
    <property type="match status" value="3"/>
</dbReference>
<keyword evidence="18" id="KW-0325">Glycoprotein</keyword>
<dbReference type="Pfam" id="PF12714">
    <property type="entry name" value="TILa"/>
    <property type="match status" value="5"/>
</dbReference>
<evidence type="ECO:0000256" key="3">
    <source>
        <dbReference type="ARBA" id="ARBA00004613"/>
    </source>
</evidence>
<comment type="similarity">
    <text evidence="4">Belongs to the EPO/TPO family.</text>
</comment>
<dbReference type="GO" id="GO:0005179">
    <property type="term" value="F:hormone activity"/>
    <property type="evidence" value="ECO:0007669"/>
    <property type="project" value="UniProtKB-KW"/>
</dbReference>
<dbReference type="Gene3D" id="2.10.25.10">
    <property type="entry name" value="Laminin"/>
    <property type="match status" value="5"/>
</dbReference>
<keyword evidence="16" id="KW-0472">Membrane</keyword>
<feature type="domain" description="MAM" evidence="24">
    <location>
        <begin position="472"/>
        <end position="637"/>
    </location>
</feature>
<keyword evidence="17" id="KW-1015">Disulfide bond</keyword>
<keyword evidence="6" id="KW-1003">Cell membrane</keyword>
<evidence type="ECO:0000256" key="20">
    <source>
        <dbReference type="ARBA" id="ARBA00065625"/>
    </source>
</evidence>
<feature type="signal peptide" evidence="23">
    <location>
        <begin position="1"/>
        <end position="26"/>
    </location>
</feature>
<keyword evidence="27" id="KW-1185">Reference proteome</keyword>
<feature type="domain" description="VWFD" evidence="25">
    <location>
        <begin position="1520"/>
        <end position="1710"/>
    </location>
</feature>
<dbReference type="GO" id="GO:0043249">
    <property type="term" value="P:erythrocyte maturation"/>
    <property type="evidence" value="ECO:0007669"/>
    <property type="project" value="UniProtKB-KW"/>
</dbReference>
<dbReference type="GO" id="GO:0005128">
    <property type="term" value="F:erythropoietin receptor binding"/>
    <property type="evidence" value="ECO:0007669"/>
    <property type="project" value="InterPro"/>
</dbReference>
<evidence type="ECO:0000256" key="19">
    <source>
        <dbReference type="ARBA" id="ARBA00057483"/>
    </source>
</evidence>
<dbReference type="GO" id="GO:0005886">
    <property type="term" value="C:plasma membrane"/>
    <property type="evidence" value="ECO:0007669"/>
    <property type="project" value="UniProtKB-SubCell"/>
</dbReference>
<evidence type="ECO:0000256" key="6">
    <source>
        <dbReference type="ARBA" id="ARBA00022475"/>
    </source>
</evidence>
<evidence type="ECO:0000256" key="4">
    <source>
        <dbReference type="ARBA" id="ARBA00005782"/>
    </source>
</evidence>
<evidence type="ECO:0000256" key="8">
    <source>
        <dbReference type="ARBA" id="ARBA00022536"/>
    </source>
</evidence>
<evidence type="ECO:0000256" key="9">
    <source>
        <dbReference type="ARBA" id="ARBA00022692"/>
    </source>
</evidence>
<evidence type="ECO:0000256" key="10">
    <source>
        <dbReference type="ARBA" id="ARBA00022702"/>
    </source>
</evidence>
<dbReference type="GO" id="GO:0005576">
    <property type="term" value="C:extracellular region"/>
    <property type="evidence" value="ECO:0007669"/>
    <property type="project" value="UniProtKB-SubCell"/>
</dbReference>
<evidence type="ECO:0000256" key="13">
    <source>
        <dbReference type="ARBA" id="ARBA00022889"/>
    </source>
</evidence>
<dbReference type="InterPro" id="IPR052749">
    <property type="entry name" value="Alpha-tectorin"/>
</dbReference>
<sequence length="2063" mass="224620">MGARECPVLPLLLSLLFLPLGLPVLGTPARLICDSRVLERYILEAKEAENVTMGCADGCSLHENVTVPDTKVNFYAWRRMEVGQQAIEVWQGLALLSEAILRGQALLANSSQPSDTLQLHVDKAVSGLRSLTSLLRALGIQCDFEDSSKPLCDWSQEFTDDGDWTRANGPSPSGTTGPPGGYPNGEGYYLHMDSNNFRQGGVARLRSPDLWEPGPFCVRFAYHMFGLSWGSWLRLLLFMGKQSNRPKLLWKHTNTQSPSWIPTSVAVPAGLNLPSWLTFEGMRGNTPYLDISLDALAIHRGTCNRICMMQMCSFDTINDLCGWSWIPSSSGAKWTQKKGSSGKQDVGPKDDFSNPGSGFYMLLDPKNAKPGQKSSLLSPPSRSTGCLTLSFYYILRNRSPGAALLVYASVLGSIRKHTLFSGQPGPNWQPISVNYTGPGQIQFAVVGVFGKIPEPAIAVDAVSLAPCGDSFPQCDFEDRAHPFCDWTHTPETGGHWSWGSKTILSNVKGLVGESSYQGDHFVYFEADKLSKPGQSVRLMSRPFCAPGDVCVVFSYHMAGTGEGSTLILLLGSPAGSSPVSLWNRVGAQSPNWLNASVTISSGRRQPMQLIFEAVRGSNPAFIVAVGFIAINQGSCPVKCAPGAHYESCACPASCKNPKPNCDVLCQPGCICNPGFLFSNDTCINASSCDCFYGNSFYKVGQEWFSPNCTERCRCHPGSRLECQISECGSQTVCQMKDGKYGCHPYGTSTCMVYGDPHYITFDERHIYFSGKCTYVLTQPCRNSSNTFFKVLAKNEEWGPKGLTCLSKVQVILSETTITLLKGRQTLVKGRRVTLPVMPSKGVVVRPSGRFVKLKTSFGLRVKWDGHQQLFVTMTSMYSGQLCGFCGNYDGDSSNDNLKPDGRPARDDEELGNSWQTDKECQKIEKRPSTCDRDLRNTVSGSKFCGQLSSSHGVFEECQLHMKISSFFDNCLYDMCNFQGFQLMLCIHLSFMTAACQHAGYPVKPWRRPQFCPLVCPANSTYSLCANACPNTCHSKLTDKTCPDHCVEACECNQGFVLSGLECVPPSQCGCLDDSGTYFKVSSWGEQWYKPGCKEFCICENNRRIHCQPWNCKAQEACVLQDGTYGCHAQGAATCSASGDPHYLTFDGALHHFMGTCAYVLVRPCTVSSRENNFAVSTTNEIRDGNLELSFVKAVNVQIFNLKISLIKGRRVVVNGYRMSLPMWPLAGQVIIRLSGSFILLYTAFGLQVRYDGNHLVEVTVPSSYAGQLCGLCGNYNNNSLDDNLRPDRRPIGNSIYLGASWKSAEDSEPGCYLRGGMSSSCQYDSMSDTWNRTCAILVDPQGPFSPCHRAVPPQASFSSCVYGQCGTKGGTVALCHSLQTYASLCALTGHAVAWRNSSFCPLRCPSGSHYNYCTSPCPANCLSLKIPMKCPPLPCVEGCECHGDNILSGTSCVPLSQCGCTDPKGFYHPVGESWYTENTCTTRCTCSVQNNITCQRTSCKTGETCRALYGLFKCRVADVGVCQVSGGSQFVSFDGTGHQPIVDTCTRVFVKVCHPDMNLPFFKISAKSNNPQDSARPVSLPELYINIFNSKVVLKKNHRVLVSWAHHPPLQINDAPATLPATSQIPGLRITASGTYTVVSVDNGAQIRFDGNQSLEIKLPIVYYDKVCGVCGNFNGEEDDELLTPSEDLVHNNQEFMDSWKDKGLDPNCQQVSEETQSREETQAPVESQDRENKGRVKVRCKLVDAETARGNCQAALQAPAWSRCASHVDVQPFLLVCRNKFCDSGSLTGALCQAFQAYGDACQNQGLKPPIWRNSSFCPMECPAHSSYSNCLPTCPTSCSNPEGRCKNGRRPSTCAEGCLCRSGYVMNGNKCVSKSSCGCKDAQGGTIPMGKTWISTGCTQACSCTGGSIQCKAFRCPAQSHCQHKEGTNNCAPDTMTCPANTVYQSCMMPCLLSCANLEALGDCKGPCVEGCANLPGYAYSGAQSLPVADCGCTTDGVYHQLGDSFVTEDCSQRCTCASSGVLRCEPFGCSAEETCTLGNFTRGCFRGEPGPLSPPCCSPP</sequence>
<dbReference type="InterPro" id="IPR001323">
    <property type="entry name" value="EPO_TPO"/>
</dbReference>
<accession>A0AA41T614</accession>
<dbReference type="InterPro" id="IPR003013">
    <property type="entry name" value="Erythroptn"/>
</dbReference>
<dbReference type="CDD" id="cd06263">
    <property type="entry name" value="MAM"/>
    <property type="match status" value="3"/>
</dbReference>
<dbReference type="CDD" id="cd19941">
    <property type="entry name" value="TIL"/>
    <property type="match status" value="5"/>
</dbReference>
<dbReference type="InterPro" id="IPR014853">
    <property type="entry name" value="VWF/SSPO/ZAN-like_Cys-rich_dom"/>
</dbReference>
<dbReference type="Pfam" id="PF01826">
    <property type="entry name" value="TIL"/>
    <property type="match status" value="5"/>
</dbReference>
<dbReference type="InterPro" id="IPR019767">
    <property type="entry name" value="EPO/TPO_CS"/>
</dbReference>
<dbReference type="FunFam" id="2.60.120.200:FF:000365">
    <property type="entry name" value="Zonadhesin"/>
    <property type="match status" value="1"/>
</dbReference>
<dbReference type="SUPFAM" id="SSF47266">
    <property type="entry name" value="4-helical cytokines"/>
    <property type="match status" value="1"/>
</dbReference>
<evidence type="ECO:0000256" key="23">
    <source>
        <dbReference type="SAM" id="SignalP"/>
    </source>
</evidence>
<evidence type="ECO:0000259" key="25">
    <source>
        <dbReference type="PROSITE" id="PS51233"/>
    </source>
</evidence>
<feature type="region of interest" description="Disordered" evidence="22">
    <location>
        <begin position="162"/>
        <end position="185"/>
    </location>
</feature>
<dbReference type="InterPro" id="IPR036084">
    <property type="entry name" value="Ser_inhib-like_sf"/>
</dbReference>
<evidence type="ECO:0000256" key="18">
    <source>
        <dbReference type="ARBA" id="ARBA00023180"/>
    </source>
</evidence>
<dbReference type="Gene3D" id="1.20.1250.10">
    <property type="match status" value="1"/>
</dbReference>
<keyword evidence="15" id="KW-0265">Erythrocyte maturation</keyword>
<evidence type="ECO:0000256" key="21">
    <source>
        <dbReference type="ARBA" id="ARBA00067986"/>
    </source>
</evidence>
<dbReference type="PANTHER" id="PTHR46160:SF8">
    <property type="entry name" value="VWFD DOMAIN-CONTAINING PROTEIN"/>
    <property type="match status" value="1"/>
</dbReference>
<proteinExistence type="inferred from homology"/>
<keyword evidence="13" id="KW-0130">Cell adhesion</keyword>
<dbReference type="InterPro" id="IPR009079">
    <property type="entry name" value="4_helix_cytokine-like_core"/>
</dbReference>
<dbReference type="Pfam" id="PF00758">
    <property type="entry name" value="EPO_TPO"/>
    <property type="match status" value="1"/>
</dbReference>
<evidence type="ECO:0000256" key="7">
    <source>
        <dbReference type="ARBA" id="ARBA00022525"/>
    </source>
</evidence>
<evidence type="ECO:0000256" key="5">
    <source>
        <dbReference type="ARBA" id="ARBA00015421"/>
    </source>
</evidence>
<dbReference type="FunFam" id="2.60.120.200:FF:000128">
    <property type="entry name" value="enteropeptidase isoform X2"/>
    <property type="match status" value="1"/>
</dbReference>
<dbReference type="SMART" id="SM00215">
    <property type="entry name" value="VWC_out"/>
    <property type="match status" value="5"/>
</dbReference>
<dbReference type="InterPro" id="IPR001007">
    <property type="entry name" value="VWF_dom"/>
</dbReference>
<keyword evidence="9" id="KW-0812">Transmembrane</keyword>
<protein>
    <recommendedName>
        <fullName evidence="5">Erythropoietin</fullName>
    </recommendedName>
    <alternativeName>
        <fullName evidence="21">Zonadhesin</fullName>
    </alternativeName>
</protein>
<dbReference type="FunFam" id="2.10.25.10:FF:000055">
    <property type="entry name" value="alpha-tectorin isoform X1"/>
    <property type="match status" value="4"/>
</dbReference>
<evidence type="ECO:0000256" key="12">
    <source>
        <dbReference type="ARBA" id="ARBA00022737"/>
    </source>
</evidence>
<dbReference type="InterPro" id="IPR001846">
    <property type="entry name" value="VWF_type-D"/>
</dbReference>
<evidence type="ECO:0000256" key="15">
    <source>
        <dbReference type="ARBA" id="ARBA00023057"/>
    </source>
</evidence>
<evidence type="ECO:0000259" key="24">
    <source>
        <dbReference type="PROSITE" id="PS50060"/>
    </source>
</evidence>
<dbReference type="InterPro" id="IPR002919">
    <property type="entry name" value="TIL_dom"/>
</dbReference>
<keyword evidence="11 23" id="KW-0732">Signal</keyword>
<evidence type="ECO:0000313" key="26">
    <source>
        <dbReference type="EMBL" id="MBZ3884699.1"/>
    </source>
</evidence>
<evidence type="ECO:0000256" key="14">
    <source>
        <dbReference type="ARBA" id="ARBA00022989"/>
    </source>
</evidence>
<feature type="compositionally biased region" description="Polar residues" evidence="22">
    <location>
        <begin position="330"/>
        <end position="343"/>
    </location>
</feature>
<keyword evidence="10" id="KW-0372">Hormone</keyword>
<comment type="function">
    <text evidence="19">Binds in a species-specific manner to the zona pellucida of the egg. May be involved in gamete recognition and/or signaling.</text>
</comment>
<comment type="caution">
    <text evidence="26">The sequence shown here is derived from an EMBL/GenBank/DDBJ whole genome shotgun (WGS) entry which is preliminary data.</text>
</comment>
<dbReference type="InterPro" id="IPR025615">
    <property type="entry name" value="TILa_dom"/>
</dbReference>
<feature type="compositionally biased region" description="Basic and acidic residues" evidence="22">
    <location>
        <begin position="1716"/>
        <end position="1733"/>
    </location>
</feature>
<dbReference type="InterPro" id="IPR013320">
    <property type="entry name" value="ConA-like_dom_sf"/>
</dbReference>
<dbReference type="EMBL" id="JAATJV010394399">
    <property type="protein sequence ID" value="MBZ3884699.1"/>
    <property type="molecule type" value="Genomic_DNA"/>
</dbReference>
<dbReference type="PRINTS" id="PR00272">
    <property type="entry name" value="ERYTHROPTN"/>
</dbReference>
<evidence type="ECO:0000256" key="22">
    <source>
        <dbReference type="SAM" id="MobiDB-lite"/>
    </source>
</evidence>
<comment type="subunit">
    <text evidence="20">Probably forms covalent oligomers.</text>
</comment>
<dbReference type="Gene3D" id="2.60.120.200">
    <property type="match status" value="2"/>
</dbReference>